<dbReference type="Proteomes" id="UP000694941">
    <property type="component" value="Unplaced"/>
</dbReference>
<dbReference type="PANTHER" id="PTHR22966">
    <property type="entry name" value="2-AMINOETHANETHIOL DIOXYGENASE"/>
    <property type="match status" value="1"/>
</dbReference>
<dbReference type="Pfam" id="PF07847">
    <property type="entry name" value="PCO_ADO"/>
    <property type="match status" value="1"/>
</dbReference>
<gene>
    <name evidence="5" type="primary">LOC106471008</name>
</gene>
<evidence type="ECO:0000313" key="5">
    <source>
        <dbReference type="RefSeq" id="XP_013787047.1"/>
    </source>
</evidence>
<evidence type="ECO:0000313" key="4">
    <source>
        <dbReference type="Proteomes" id="UP000694941"/>
    </source>
</evidence>
<protein>
    <submittedName>
        <fullName evidence="5">2-aminoethanethiol dioxygenase-like</fullName>
    </submittedName>
</protein>
<organism evidence="4 5">
    <name type="scientific">Limulus polyphemus</name>
    <name type="common">Atlantic horseshoe crab</name>
    <dbReference type="NCBI Taxonomy" id="6850"/>
    <lineage>
        <taxon>Eukaryota</taxon>
        <taxon>Metazoa</taxon>
        <taxon>Ecdysozoa</taxon>
        <taxon>Arthropoda</taxon>
        <taxon>Chelicerata</taxon>
        <taxon>Merostomata</taxon>
        <taxon>Xiphosura</taxon>
        <taxon>Limulidae</taxon>
        <taxon>Limulus</taxon>
    </lineage>
</organism>
<accession>A0ABM1BR49</accession>
<keyword evidence="4" id="KW-1185">Reference proteome</keyword>
<dbReference type="RefSeq" id="XP_013787047.1">
    <property type="nucleotide sequence ID" value="XM_013931593.2"/>
</dbReference>
<keyword evidence="3" id="KW-0408">Iron</keyword>
<dbReference type="SUPFAM" id="SSF51182">
    <property type="entry name" value="RmlC-like cupins"/>
    <property type="match status" value="1"/>
</dbReference>
<dbReference type="Gene3D" id="2.60.120.10">
    <property type="entry name" value="Jelly Rolls"/>
    <property type="match status" value="1"/>
</dbReference>
<dbReference type="PANTHER" id="PTHR22966:SF61">
    <property type="entry name" value="2-AMINOETHANETHIOL DIOXYGENASE"/>
    <property type="match status" value="1"/>
</dbReference>
<keyword evidence="2" id="KW-0560">Oxidoreductase</keyword>
<evidence type="ECO:0000256" key="3">
    <source>
        <dbReference type="ARBA" id="ARBA00023004"/>
    </source>
</evidence>
<keyword evidence="1" id="KW-0479">Metal-binding</keyword>
<sequence length="243" mass="27377">MAALIQAVARQAQATFSRSITEETFGEYFSNLHKLVNQARAADVNLNQDLLKNTKDYSLLKSKGIIAPVTYVEMYEDQTFSMGIFVVKNGAKIPLHDHPHMCGILKVLHGKLSISSFNSSLTNGKEYKSPEEILSMVPPWQKHRLFPAKQNKDIVASPDSEPCVLTPKEGNYHEITALDGPAAFLDILAPPYDMKERDCHYYRKVGETRQEGKDSRISWLVEIPPPTDFWCNTSPYLGPDIHI</sequence>
<evidence type="ECO:0000256" key="2">
    <source>
        <dbReference type="ARBA" id="ARBA00023002"/>
    </source>
</evidence>
<evidence type="ECO:0000256" key="1">
    <source>
        <dbReference type="ARBA" id="ARBA00022723"/>
    </source>
</evidence>
<name>A0ABM1BR49_LIMPO</name>
<reference evidence="5" key="1">
    <citation type="submission" date="2025-08" db="UniProtKB">
        <authorList>
            <consortium name="RefSeq"/>
        </authorList>
    </citation>
    <scope>IDENTIFICATION</scope>
    <source>
        <tissue evidence="5">Muscle</tissue>
    </source>
</reference>
<proteinExistence type="predicted"/>
<dbReference type="InterPro" id="IPR014710">
    <property type="entry name" value="RmlC-like_jellyroll"/>
</dbReference>
<dbReference type="GeneID" id="106471008"/>
<dbReference type="InterPro" id="IPR012864">
    <property type="entry name" value="PCO/ADO"/>
</dbReference>
<dbReference type="InterPro" id="IPR011051">
    <property type="entry name" value="RmlC_Cupin_sf"/>
</dbReference>
<dbReference type="CDD" id="cd20289">
    <property type="entry name" value="cupin_ADO"/>
    <property type="match status" value="1"/>
</dbReference>